<evidence type="ECO:0000256" key="4">
    <source>
        <dbReference type="ARBA" id="ARBA00008954"/>
    </source>
</evidence>
<evidence type="ECO:0000256" key="14">
    <source>
        <dbReference type="ARBA" id="ARBA00048021"/>
    </source>
</evidence>
<evidence type="ECO:0000256" key="11">
    <source>
        <dbReference type="ARBA" id="ARBA00030204"/>
    </source>
</evidence>
<name>Q83FS3_TROWT</name>
<dbReference type="GO" id="GO:0047298">
    <property type="term" value="F:(S)-3-amino-2-methylpropionate transaminase activity"/>
    <property type="evidence" value="ECO:0007669"/>
    <property type="project" value="UniProtKB-EC"/>
</dbReference>
<evidence type="ECO:0000256" key="13">
    <source>
        <dbReference type="ARBA" id="ARBA00031787"/>
    </source>
</evidence>
<evidence type="ECO:0000256" key="1">
    <source>
        <dbReference type="ARBA" id="ARBA00001750"/>
    </source>
</evidence>
<evidence type="ECO:0000256" key="9">
    <source>
        <dbReference type="ARBA" id="ARBA00022898"/>
    </source>
</evidence>
<comment type="catalytic activity">
    <reaction evidence="1">
        <text>(S)-3-amino-2-methylpropanoate + 2-oxoglutarate = 2-methyl-3-oxopropanoate + L-glutamate</text>
        <dbReference type="Rhea" id="RHEA:13993"/>
        <dbReference type="ChEBI" id="CHEBI:16810"/>
        <dbReference type="ChEBI" id="CHEBI:29985"/>
        <dbReference type="ChEBI" id="CHEBI:57700"/>
        <dbReference type="ChEBI" id="CHEBI:58655"/>
        <dbReference type="EC" id="2.6.1.22"/>
    </reaction>
</comment>
<protein>
    <recommendedName>
        <fullName evidence="12">(S)-3-amino-2-methylpropionate transaminase</fullName>
        <ecNumber evidence="6">2.6.1.19</ecNumber>
        <ecNumber evidence="5">2.6.1.22</ecNumber>
    </recommendedName>
    <alternativeName>
        <fullName evidence="13">GABA aminotransferase</fullName>
    </alternativeName>
    <alternativeName>
        <fullName evidence="11">Gamma-amino-N-butyrate transaminase</fullName>
    </alternativeName>
    <alternativeName>
        <fullName evidence="15">Glutamate:succinic semialdehyde transaminase</fullName>
    </alternativeName>
    <alternativeName>
        <fullName evidence="10">L-AIBAT</fullName>
    </alternativeName>
</protein>
<keyword evidence="8 17" id="KW-0808">Transferase</keyword>
<dbReference type="FunFam" id="3.40.640.10:FF:000013">
    <property type="entry name" value="4-aminobutyrate aminotransferase"/>
    <property type="match status" value="1"/>
</dbReference>
<comment type="catalytic activity">
    <reaction evidence="14">
        <text>4-aminobutanoate + 2-oxoglutarate = succinate semialdehyde + L-glutamate</text>
        <dbReference type="Rhea" id="RHEA:23352"/>
        <dbReference type="ChEBI" id="CHEBI:16810"/>
        <dbReference type="ChEBI" id="CHEBI:29985"/>
        <dbReference type="ChEBI" id="CHEBI:57706"/>
        <dbReference type="ChEBI" id="CHEBI:59888"/>
        <dbReference type="EC" id="2.6.1.19"/>
    </reaction>
</comment>
<dbReference type="HOGENOM" id="CLU_016922_10_0_11"/>
<dbReference type="OrthoDB" id="9801052at2"/>
<dbReference type="PIRSF" id="PIRSF000521">
    <property type="entry name" value="Transaminase_4ab_Lys_Orn"/>
    <property type="match status" value="1"/>
</dbReference>
<dbReference type="EC" id="2.6.1.19" evidence="6"/>
<dbReference type="PANTHER" id="PTHR11986:SF79">
    <property type="entry name" value="ACETYLORNITHINE AMINOTRANSFERASE, MITOCHONDRIAL"/>
    <property type="match status" value="1"/>
</dbReference>
<dbReference type="eggNOG" id="COG0160">
    <property type="taxonomic scope" value="Bacteria"/>
</dbReference>
<dbReference type="Pfam" id="PF00202">
    <property type="entry name" value="Aminotran_3"/>
    <property type="match status" value="1"/>
</dbReference>
<evidence type="ECO:0000256" key="12">
    <source>
        <dbReference type="ARBA" id="ARBA00030857"/>
    </source>
</evidence>
<gene>
    <name evidence="17" type="primary">gabT</name>
    <name evidence="17" type="ordered locus">TWT_633</name>
</gene>
<evidence type="ECO:0000256" key="2">
    <source>
        <dbReference type="ARBA" id="ARBA00001933"/>
    </source>
</evidence>
<organism evidence="17 18">
    <name type="scientific">Tropheryma whipplei (strain Twist)</name>
    <name type="common">Whipple's bacillus</name>
    <dbReference type="NCBI Taxonomy" id="203267"/>
    <lineage>
        <taxon>Bacteria</taxon>
        <taxon>Bacillati</taxon>
        <taxon>Actinomycetota</taxon>
        <taxon>Actinomycetes</taxon>
        <taxon>Micrococcales</taxon>
        <taxon>Tropherymataceae</taxon>
        <taxon>Tropheryma</taxon>
    </lineage>
</organism>
<reference evidence="17 18" key="1">
    <citation type="journal article" date="2003" name="Genome Res.">
        <title>Tropheryma whipplei twist: a human pathogenic Actinobacteria with a reduced genome.</title>
        <authorList>
            <person name="Raoult D."/>
            <person name="Ogata H."/>
            <person name="Audic S."/>
            <person name="Robert C."/>
            <person name="Suhre K."/>
            <person name="Drancourt M."/>
            <person name="Claverie J.-M."/>
        </authorList>
    </citation>
    <scope>NUCLEOTIDE SEQUENCE [LARGE SCALE GENOMIC DNA]</scope>
    <source>
        <strain evidence="17 18">Twist</strain>
    </source>
</reference>
<dbReference type="InterPro" id="IPR049704">
    <property type="entry name" value="Aminotrans_3_PPA_site"/>
</dbReference>
<dbReference type="GO" id="GO:0042802">
    <property type="term" value="F:identical protein binding"/>
    <property type="evidence" value="ECO:0007669"/>
    <property type="project" value="TreeGrafter"/>
</dbReference>
<evidence type="ECO:0000256" key="6">
    <source>
        <dbReference type="ARBA" id="ARBA00012912"/>
    </source>
</evidence>
<dbReference type="InterPro" id="IPR050103">
    <property type="entry name" value="Class-III_PLP-dep_AT"/>
</dbReference>
<dbReference type="PROSITE" id="PS00600">
    <property type="entry name" value="AA_TRANSFER_CLASS_3"/>
    <property type="match status" value="1"/>
</dbReference>
<dbReference type="STRING" id="203267.TWT_633"/>
<accession>Q83FS3</accession>
<dbReference type="EMBL" id="AE014184">
    <property type="protein sequence ID" value="AAO44730.1"/>
    <property type="molecule type" value="Genomic_DNA"/>
</dbReference>
<dbReference type="CDD" id="cd00610">
    <property type="entry name" value="OAT_like"/>
    <property type="match status" value="1"/>
</dbReference>
<keyword evidence="9 16" id="KW-0663">Pyridoxal phosphate</keyword>
<evidence type="ECO:0000313" key="17">
    <source>
        <dbReference type="EMBL" id="AAO44730.1"/>
    </source>
</evidence>
<comment type="similarity">
    <text evidence="4 16">Belongs to the class-III pyridoxal-phosphate-dependent aminotransferase family.</text>
</comment>
<dbReference type="PANTHER" id="PTHR11986">
    <property type="entry name" value="AMINOTRANSFERASE CLASS III"/>
    <property type="match status" value="1"/>
</dbReference>
<dbReference type="SUPFAM" id="SSF53383">
    <property type="entry name" value="PLP-dependent transferases"/>
    <property type="match status" value="1"/>
</dbReference>
<evidence type="ECO:0000313" key="18">
    <source>
        <dbReference type="Proteomes" id="UP000002200"/>
    </source>
</evidence>
<evidence type="ECO:0000256" key="7">
    <source>
        <dbReference type="ARBA" id="ARBA00022576"/>
    </source>
</evidence>
<evidence type="ECO:0000256" key="16">
    <source>
        <dbReference type="RuleBase" id="RU003560"/>
    </source>
</evidence>
<dbReference type="EC" id="2.6.1.22" evidence="5"/>
<sequence>MSKIKLVTAIPGPESERLHRMRQATVARGVSSTFPIYIKESHGSILIDEDGNHLIDMGCGIGVTTLGHSHPAVVDAARAQINSVWHTLFSITPYESYVEVCKLLAKNTPGDFPKKSLLLNSGAEAVENAVKISRAYTGRPTVAVLDRSFHGRTNLTSSMTYRGSLYSSDFGPTASNIVSAPNSYPLHDRLSGKEAAARTISYLETRVAARNIACLFYEPIQGEGGVIVPADGFLPALQDWCRENDIVFVADEIQSGFGRTGCFFASETDGLEPDIVCSAKGIANGLPLSAVTGRSDIVDAARPGTLGGTFTGNHVSCAAALEVFEQYKDNAPLDSASRLGDILKELLLNLQSKHPQIAEVRGRGAMFGAEFSGNHAGEMVSRVITRAAELGVIFLSSGVEGNVVRFLPNVFMDKETIEEAIGVLDSAISSVV</sequence>
<keyword evidence="18" id="KW-1185">Reference proteome</keyword>
<dbReference type="InterPro" id="IPR015422">
    <property type="entry name" value="PyrdxlP-dep_Trfase_small"/>
</dbReference>
<evidence type="ECO:0000256" key="3">
    <source>
        <dbReference type="ARBA" id="ARBA00005176"/>
    </source>
</evidence>
<dbReference type="KEGG" id="twh:TWT_633"/>
<dbReference type="InterPro" id="IPR015421">
    <property type="entry name" value="PyrdxlP-dep_Trfase_major"/>
</dbReference>
<dbReference type="Gene3D" id="3.90.1150.10">
    <property type="entry name" value="Aspartate Aminotransferase, domain 1"/>
    <property type="match status" value="1"/>
</dbReference>
<dbReference type="InterPro" id="IPR005814">
    <property type="entry name" value="Aminotrans_3"/>
</dbReference>
<dbReference type="GO" id="GO:0034386">
    <property type="term" value="F:4-aminobutyrate:2-oxoglutarate transaminase activity"/>
    <property type="evidence" value="ECO:0007669"/>
    <property type="project" value="UniProtKB-EC"/>
</dbReference>
<dbReference type="GO" id="GO:0030170">
    <property type="term" value="F:pyridoxal phosphate binding"/>
    <property type="evidence" value="ECO:0007669"/>
    <property type="project" value="InterPro"/>
</dbReference>
<dbReference type="Proteomes" id="UP000002200">
    <property type="component" value="Chromosome"/>
</dbReference>
<evidence type="ECO:0000256" key="5">
    <source>
        <dbReference type="ARBA" id="ARBA00012876"/>
    </source>
</evidence>
<evidence type="ECO:0000256" key="8">
    <source>
        <dbReference type="ARBA" id="ARBA00022679"/>
    </source>
</evidence>
<comment type="pathway">
    <text evidence="3">Amino-acid degradation; 4-aminobutanoate degradation.</text>
</comment>
<dbReference type="Gene3D" id="3.40.640.10">
    <property type="entry name" value="Type I PLP-dependent aspartate aminotransferase-like (Major domain)"/>
    <property type="match status" value="1"/>
</dbReference>
<dbReference type="AlphaFoldDB" id="Q83FS3"/>
<evidence type="ECO:0000256" key="10">
    <source>
        <dbReference type="ARBA" id="ARBA00029760"/>
    </source>
</evidence>
<keyword evidence="7 17" id="KW-0032">Aminotransferase</keyword>
<dbReference type="RefSeq" id="WP_011102698.1">
    <property type="nucleotide sequence ID" value="NC_004572.3"/>
</dbReference>
<evidence type="ECO:0000256" key="15">
    <source>
        <dbReference type="ARBA" id="ARBA00050054"/>
    </source>
</evidence>
<comment type="cofactor">
    <cofactor evidence="2">
        <name>pyridoxal 5'-phosphate</name>
        <dbReference type="ChEBI" id="CHEBI:597326"/>
    </cofactor>
</comment>
<dbReference type="InterPro" id="IPR015424">
    <property type="entry name" value="PyrdxlP-dep_Trfase"/>
</dbReference>
<proteinExistence type="inferred from homology"/>